<evidence type="ECO:0000313" key="2">
    <source>
        <dbReference type="EMBL" id="KAK9812861.1"/>
    </source>
</evidence>
<comment type="caution">
    <text evidence="2">The sequence shown here is derived from an EMBL/GenBank/DDBJ whole genome shotgun (WGS) entry which is preliminary data.</text>
</comment>
<protein>
    <submittedName>
        <fullName evidence="2">Uncharacterized protein</fullName>
    </submittedName>
</protein>
<dbReference type="AlphaFoldDB" id="A0AAW1PH61"/>
<accession>A0AAW1PH61</accession>
<dbReference type="Proteomes" id="UP001489004">
    <property type="component" value="Unassembled WGS sequence"/>
</dbReference>
<name>A0AAW1PH61_9CHLO</name>
<feature type="compositionally biased region" description="Pro residues" evidence="1">
    <location>
        <begin position="270"/>
        <end position="296"/>
    </location>
</feature>
<feature type="region of interest" description="Disordered" evidence="1">
    <location>
        <begin position="270"/>
        <end position="298"/>
    </location>
</feature>
<keyword evidence="3" id="KW-1185">Reference proteome</keyword>
<evidence type="ECO:0000313" key="3">
    <source>
        <dbReference type="Proteomes" id="UP001489004"/>
    </source>
</evidence>
<gene>
    <name evidence="2" type="ORF">WJX72_004849</name>
</gene>
<organism evidence="2 3">
    <name type="scientific">[Myrmecia] bisecta</name>
    <dbReference type="NCBI Taxonomy" id="41462"/>
    <lineage>
        <taxon>Eukaryota</taxon>
        <taxon>Viridiplantae</taxon>
        <taxon>Chlorophyta</taxon>
        <taxon>core chlorophytes</taxon>
        <taxon>Trebouxiophyceae</taxon>
        <taxon>Trebouxiales</taxon>
        <taxon>Trebouxiaceae</taxon>
        <taxon>Myrmecia</taxon>
    </lineage>
</organism>
<dbReference type="EMBL" id="JALJOR010000008">
    <property type="protein sequence ID" value="KAK9812861.1"/>
    <property type="molecule type" value="Genomic_DNA"/>
</dbReference>
<sequence length="430" mass="44331">MASGNGLSITARMSGAASAPARLIGEVLFVDNQANGHTEGFLAPSPYVQTGANSIGMTLSQWKSCVQCQQALNTCTSISLLPGSDQFAAFHSQTVSPAATTGASQCTYLDDYALSHTLPVSTPASQQSFSCTSPSQLLSMNVTLSSNLVTLTSLKPVAVAEVRSFGIQPWVSGALSGTAYALVANTGDGAGNFQLAAGQCCLLVGDTQNCAGFNVSSSATTTIAAGSQATLTAPLHIASNTGGIGTCQFALTGEGQSMVLAMPFFISASSPPPPPSPPPPGPPPPPPSPPPPPPSYPTTTFAITWPSLSLQEFASSSFTFVFTTSYRARLATAAQVSLDSVVVLDILGGSVSLKTMITFQLSQQTTRADTFAAQLHANASAMLLTDDVFRSYGSVSVSDIAIGISRRVLHRARGGNNSQHAHKPKHCEPK</sequence>
<proteinExistence type="predicted"/>
<reference evidence="2 3" key="1">
    <citation type="journal article" date="2024" name="Nat. Commun.">
        <title>Phylogenomics reveals the evolutionary origins of lichenization in chlorophyte algae.</title>
        <authorList>
            <person name="Puginier C."/>
            <person name="Libourel C."/>
            <person name="Otte J."/>
            <person name="Skaloud P."/>
            <person name="Haon M."/>
            <person name="Grisel S."/>
            <person name="Petersen M."/>
            <person name="Berrin J.G."/>
            <person name="Delaux P.M."/>
            <person name="Dal Grande F."/>
            <person name="Keller J."/>
        </authorList>
    </citation>
    <scope>NUCLEOTIDE SEQUENCE [LARGE SCALE GENOMIC DNA]</scope>
    <source>
        <strain evidence="2 3">SAG 2043</strain>
    </source>
</reference>
<evidence type="ECO:0000256" key="1">
    <source>
        <dbReference type="SAM" id="MobiDB-lite"/>
    </source>
</evidence>